<keyword evidence="2" id="KW-1185">Reference proteome</keyword>
<evidence type="ECO:0000313" key="1">
    <source>
        <dbReference type="EMBL" id="OMO83899.1"/>
    </source>
</evidence>
<sequence length="45" mass="5172">MPLRRAETSGAGSMGKEGWVQAVEKREKGDFELQRWRFRASMMVA</sequence>
<organism evidence="1 2">
    <name type="scientific">Corchorus olitorius</name>
    <dbReference type="NCBI Taxonomy" id="93759"/>
    <lineage>
        <taxon>Eukaryota</taxon>
        <taxon>Viridiplantae</taxon>
        <taxon>Streptophyta</taxon>
        <taxon>Embryophyta</taxon>
        <taxon>Tracheophyta</taxon>
        <taxon>Spermatophyta</taxon>
        <taxon>Magnoliopsida</taxon>
        <taxon>eudicotyledons</taxon>
        <taxon>Gunneridae</taxon>
        <taxon>Pentapetalae</taxon>
        <taxon>rosids</taxon>
        <taxon>malvids</taxon>
        <taxon>Malvales</taxon>
        <taxon>Malvaceae</taxon>
        <taxon>Grewioideae</taxon>
        <taxon>Apeibeae</taxon>
        <taxon>Corchorus</taxon>
    </lineage>
</organism>
<dbReference type="Proteomes" id="UP000187203">
    <property type="component" value="Unassembled WGS sequence"/>
</dbReference>
<dbReference type="EMBL" id="AWUE01017921">
    <property type="protein sequence ID" value="OMO83899.1"/>
    <property type="molecule type" value="Genomic_DNA"/>
</dbReference>
<accession>A0A1R3IMT1</accession>
<dbReference type="AlphaFoldDB" id="A0A1R3IMT1"/>
<gene>
    <name evidence="1" type="ORF">COLO4_22334</name>
</gene>
<name>A0A1R3IMT1_9ROSI</name>
<reference evidence="2" key="1">
    <citation type="submission" date="2013-09" db="EMBL/GenBank/DDBJ databases">
        <title>Corchorus olitorius genome sequencing.</title>
        <authorList>
            <person name="Alam M."/>
            <person name="Haque M.S."/>
            <person name="Islam M.S."/>
            <person name="Emdad E.M."/>
            <person name="Islam M.M."/>
            <person name="Ahmed B."/>
            <person name="Halim A."/>
            <person name="Hossen Q.M.M."/>
            <person name="Hossain M.Z."/>
            <person name="Ahmed R."/>
            <person name="Khan M.M."/>
            <person name="Islam R."/>
            <person name="Rashid M.M."/>
            <person name="Khan S.A."/>
            <person name="Rahman M.S."/>
            <person name="Alam M."/>
            <person name="Yahiya A.S."/>
            <person name="Khan M.S."/>
            <person name="Azam M.S."/>
            <person name="Haque T."/>
            <person name="Lashkar M.Z.H."/>
            <person name="Akhand A.I."/>
            <person name="Morshed G."/>
            <person name="Roy S."/>
            <person name="Uddin K.S."/>
            <person name="Rabeya T."/>
            <person name="Hossain A.S."/>
            <person name="Chowdhury A."/>
            <person name="Snigdha A.R."/>
            <person name="Mortoza M.S."/>
            <person name="Matin S.A."/>
            <person name="Hoque S.M.E."/>
            <person name="Islam M.K."/>
            <person name="Roy D.K."/>
            <person name="Haider R."/>
            <person name="Moosa M.M."/>
            <person name="Elias S.M."/>
            <person name="Hasan A.M."/>
            <person name="Jahan S."/>
            <person name="Shafiuddin M."/>
            <person name="Mahmood N."/>
            <person name="Shommy N.S."/>
        </authorList>
    </citation>
    <scope>NUCLEOTIDE SEQUENCE [LARGE SCALE GENOMIC DNA]</scope>
    <source>
        <strain evidence="2">cv. O-4</strain>
    </source>
</reference>
<comment type="caution">
    <text evidence="1">The sequence shown here is derived from an EMBL/GenBank/DDBJ whole genome shotgun (WGS) entry which is preliminary data.</text>
</comment>
<protein>
    <submittedName>
        <fullName evidence="1">Uncharacterized protein</fullName>
    </submittedName>
</protein>
<evidence type="ECO:0000313" key="2">
    <source>
        <dbReference type="Proteomes" id="UP000187203"/>
    </source>
</evidence>
<proteinExistence type="predicted"/>